<evidence type="ECO:0000313" key="3">
    <source>
        <dbReference type="Proteomes" id="UP000318864"/>
    </source>
</evidence>
<dbReference type="GO" id="GO:0008270">
    <property type="term" value="F:zinc ion binding"/>
    <property type="evidence" value="ECO:0007669"/>
    <property type="project" value="InterPro"/>
</dbReference>
<dbReference type="InterPro" id="IPR002711">
    <property type="entry name" value="HNH"/>
</dbReference>
<organism evidence="2 3">
    <name type="scientific">Salinadaptatus halalkaliphilus</name>
    <dbReference type="NCBI Taxonomy" id="2419781"/>
    <lineage>
        <taxon>Archaea</taxon>
        <taxon>Methanobacteriati</taxon>
        <taxon>Methanobacteriota</taxon>
        <taxon>Stenosarchaea group</taxon>
        <taxon>Halobacteria</taxon>
        <taxon>Halobacteriales</taxon>
        <taxon>Natrialbaceae</taxon>
        <taxon>Salinadaptatus</taxon>
    </lineage>
</organism>
<protein>
    <submittedName>
        <fullName evidence="2">HNH endonuclease</fullName>
    </submittedName>
</protein>
<dbReference type="SMART" id="SM00507">
    <property type="entry name" value="HNHc"/>
    <property type="match status" value="1"/>
</dbReference>
<feature type="domain" description="HNH nuclease" evidence="1">
    <location>
        <begin position="14"/>
        <end position="72"/>
    </location>
</feature>
<keyword evidence="3" id="KW-1185">Reference proteome</keyword>
<dbReference type="InterPro" id="IPR003615">
    <property type="entry name" value="HNH_nuc"/>
</dbReference>
<dbReference type="Proteomes" id="UP000318864">
    <property type="component" value="Unassembled WGS sequence"/>
</dbReference>
<evidence type="ECO:0000313" key="2">
    <source>
        <dbReference type="EMBL" id="THE64894.1"/>
    </source>
</evidence>
<dbReference type="RefSeq" id="WP_141464513.1">
    <property type="nucleotide sequence ID" value="NZ_RBZW01000022.1"/>
</dbReference>
<dbReference type="CDD" id="cd00085">
    <property type="entry name" value="HNHc"/>
    <property type="match status" value="1"/>
</dbReference>
<evidence type="ECO:0000259" key="1">
    <source>
        <dbReference type="SMART" id="SM00507"/>
    </source>
</evidence>
<keyword evidence="2" id="KW-0378">Hydrolase</keyword>
<dbReference type="AlphaFoldDB" id="A0A4S3TL62"/>
<proteinExistence type="predicted"/>
<accession>A0A4S3TL62</accession>
<dbReference type="GO" id="GO:0004519">
    <property type="term" value="F:endonuclease activity"/>
    <property type="evidence" value="ECO:0007669"/>
    <property type="project" value="UniProtKB-KW"/>
</dbReference>
<dbReference type="EMBL" id="RBZW01000022">
    <property type="protein sequence ID" value="THE64894.1"/>
    <property type="molecule type" value="Genomic_DNA"/>
</dbReference>
<dbReference type="OrthoDB" id="192298at2157"/>
<dbReference type="Gene3D" id="1.10.30.50">
    <property type="match status" value="1"/>
</dbReference>
<comment type="caution">
    <text evidence="2">The sequence shown here is derived from an EMBL/GenBank/DDBJ whole genome shotgun (WGS) entry which is preliminary data.</text>
</comment>
<dbReference type="Pfam" id="PF01844">
    <property type="entry name" value="HNH"/>
    <property type="match status" value="1"/>
</dbReference>
<gene>
    <name evidence="2" type="ORF">D8Y22_09725</name>
</gene>
<name>A0A4S3TL62_9EURY</name>
<dbReference type="GO" id="GO:0003676">
    <property type="term" value="F:nucleic acid binding"/>
    <property type="evidence" value="ECO:0007669"/>
    <property type="project" value="InterPro"/>
</dbReference>
<keyword evidence="2" id="KW-0255">Endonuclease</keyword>
<sequence length="96" mass="10775">MISLHDFPSSFSYLVIYWVLRADGVCQGCDEPAPFTDTDGEPFLEVHHLQRRSDGGPDHPDNVVALCPNCHRRVHHGPDGEAFDRALLESAGRYRT</sequence>
<keyword evidence="2" id="KW-0540">Nuclease</keyword>
<reference evidence="2 3" key="1">
    <citation type="submission" date="2018-10" db="EMBL/GenBank/DDBJ databases">
        <title>Natronolimnobius sp. XQ-INN 246 isolated from Inner Mongolia Autonomous Region of China.</title>
        <authorList>
            <person name="Xue Q."/>
        </authorList>
    </citation>
    <scope>NUCLEOTIDE SEQUENCE [LARGE SCALE GENOMIC DNA]</scope>
    <source>
        <strain evidence="2 3">XQ-INN 246</strain>
    </source>
</reference>